<dbReference type="Pfam" id="PF11625">
    <property type="entry name" value="DUF3253"/>
    <property type="match status" value="1"/>
</dbReference>
<dbReference type="SUPFAM" id="SSF46785">
    <property type="entry name" value="Winged helix' DNA-binding domain"/>
    <property type="match status" value="1"/>
</dbReference>
<keyword evidence="3" id="KW-1185">Reference proteome</keyword>
<feature type="region of interest" description="Disordered" evidence="1">
    <location>
        <begin position="112"/>
        <end position="131"/>
    </location>
</feature>
<dbReference type="Pfam" id="PF10013">
    <property type="entry name" value="DUF2256"/>
    <property type="match status" value="1"/>
</dbReference>
<organism evidence="2 3">
    <name type="scientific">Rhodococcoides corynebacterioides</name>
    <dbReference type="NCBI Taxonomy" id="53972"/>
    <lineage>
        <taxon>Bacteria</taxon>
        <taxon>Bacillati</taxon>
        <taxon>Actinomycetota</taxon>
        <taxon>Actinomycetes</taxon>
        <taxon>Mycobacteriales</taxon>
        <taxon>Nocardiaceae</taxon>
        <taxon>Rhodococcoides</taxon>
    </lineage>
</organism>
<protein>
    <submittedName>
        <fullName evidence="2">DUF2256 and DUF3253 domain-containing protein</fullName>
    </submittedName>
</protein>
<dbReference type="InterPro" id="IPR021660">
    <property type="entry name" value="DUF3253"/>
</dbReference>
<dbReference type="PANTHER" id="PTHR37463">
    <property type="entry name" value="GSL3115 PROTEIN"/>
    <property type="match status" value="1"/>
</dbReference>
<evidence type="ECO:0000256" key="1">
    <source>
        <dbReference type="SAM" id="MobiDB-lite"/>
    </source>
</evidence>
<proteinExistence type="predicted"/>
<sequence length="131" mass="14904">MAHRKRETTTVPDKTCAVCGRRIEWRKKWERDWDSVKYCSDACRADARRAPEHDLEGEIGRLLDARARDSSICPSDVARAVAPDDWRPLMEPVRRAARRLVARGEVEITQGGSVVDPSTAKGPIRIRRPRT</sequence>
<reference evidence="2 3" key="1">
    <citation type="submission" date="2020-06" db="EMBL/GenBank/DDBJ databases">
        <title>Taxonomy, biology and ecology of Rhodococcus bacteria occurring in California pistachio and other woody hosts as revealed by genome sequence analyses.</title>
        <authorList>
            <person name="Gai Y."/>
            <person name="Riely B."/>
        </authorList>
    </citation>
    <scope>NUCLEOTIDE SEQUENCE [LARGE SCALE GENOMIC DNA]</scope>
    <source>
        <strain evidence="2 3">BP-281</strain>
    </source>
</reference>
<evidence type="ECO:0000313" key="3">
    <source>
        <dbReference type="Proteomes" id="UP000825228"/>
    </source>
</evidence>
<dbReference type="InterPro" id="IPR036390">
    <property type="entry name" value="WH_DNA-bd_sf"/>
</dbReference>
<dbReference type="Proteomes" id="UP000825228">
    <property type="component" value="Unassembled WGS sequence"/>
</dbReference>
<evidence type="ECO:0000313" key="2">
    <source>
        <dbReference type="EMBL" id="MBY6366734.1"/>
    </source>
</evidence>
<dbReference type="EMBL" id="JABUBU010000004">
    <property type="protein sequence ID" value="MBY6366734.1"/>
    <property type="molecule type" value="Genomic_DNA"/>
</dbReference>
<dbReference type="PANTHER" id="PTHR37463:SF1">
    <property type="entry name" value="DUF2256 DOMAIN-CONTAINING PROTEIN"/>
    <property type="match status" value="1"/>
</dbReference>
<name>A0ABS7P2U4_9NOCA</name>
<dbReference type="Gene3D" id="1.10.10.10">
    <property type="entry name" value="Winged helix-like DNA-binding domain superfamily/Winged helix DNA-binding domain"/>
    <property type="match status" value="1"/>
</dbReference>
<dbReference type="InterPro" id="IPR017136">
    <property type="entry name" value="UCP037205"/>
</dbReference>
<comment type="caution">
    <text evidence="2">The sequence shown here is derived from an EMBL/GenBank/DDBJ whole genome shotgun (WGS) entry which is preliminary data.</text>
</comment>
<accession>A0ABS7P2U4</accession>
<dbReference type="InterPro" id="IPR036388">
    <property type="entry name" value="WH-like_DNA-bd_sf"/>
</dbReference>
<gene>
    <name evidence="2" type="ORF">HQ603_08205</name>
</gene>